<dbReference type="CDD" id="cd08504">
    <property type="entry name" value="PBP2_OppA"/>
    <property type="match status" value="1"/>
</dbReference>
<dbReference type="PIRSF" id="PIRSF002741">
    <property type="entry name" value="MppA"/>
    <property type="match status" value="1"/>
</dbReference>
<comment type="similarity">
    <text evidence="2">Belongs to the bacterial solute-binding protein 5 family.</text>
</comment>
<evidence type="ECO:0000256" key="4">
    <source>
        <dbReference type="ARBA" id="ARBA00022729"/>
    </source>
</evidence>
<gene>
    <name evidence="6" type="ORF">AB433_12315</name>
</gene>
<evidence type="ECO:0000256" key="1">
    <source>
        <dbReference type="ARBA" id="ARBA00004418"/>
    </source>
</evidence>
<keyword evidence="4" id="KW-0732">Signal</keyword>
<dbReference type="Gene3D" id="3.90.76.10">
    <property type="entry name" value="Dipeptide-binding Protein, Domain 1"/>
    <property type="match status" value="1"/>
</dbReference>
<keyword evidence="3" id="KW-0813">Transport</keyword>
<dbReference type="PANTHER" id="PTHR30290:SF10">
    <property type="entry name" value="PERIPLASMIC OLIGOPEPTIDE-BINDING PROTEIN-RELATED"/>
    <property type="match status" value="1"/>
</dbReference>
<dbReference type="Gene3D" id="3.10.105.10">
    <property type="entry name" value="Dipeptide-binding Protein, Domain 3"/>
    <property type="match status" value="1"/>
</dbReference>
<keyword evidence="7" id="KW-1185">Reference proteome</keyword>
<dbReference type="STRING" id="1348774.AB433_12315"/>
<dbReference type="GO" id="GO:1904680">
    <property type="term" value="F:peptide transmembrane transporter activity"/>
    <property type="evidence" value="ECO:0007669"/>
    <property type="project" value="TreeGrafter"/>
</dbReference>
<evidence type="ECO:0000259" key="5">
    <source>
        <dbReference type="Pfam" id="PF00496"/>
    </source>
</evidence>
<dbReference type="Pfam" id="PF00496">
    <property type="entry name" value="SBP_bac_5"/>
    <property type="match status" value="1"/>
</dbReference>
<dbReference type="GO" id="GO:0015833">
    <property type="term" value="P:peptide transport"/>
    <property type="evidence" value="ECO:0007669"/>
    <property type="project" value="TreeGrafter"/>
</dbReference>
<name>A0A0G3XJN2_9SPHN</name>
<dbReference type="PATRIC" id="fig|1348774.3.peg.2589"/>
<dbReference type="GO" id="GO:0030288">
    <property type="term" value="C:outer membrane-bounded periplasmic space"/>
    <property type="evidence" value="ECO:0007669"/>
    <property type="project" value="UniProtKB-ARBA"/>
</dbReference>
<dbReference type="FunFam" id="3.90.76.10:FF:000001">
    <property type="entry name" value="Oligopeptide ABC transporter substrate-binding protein"/>
    <property type="match status" value="1"/>
</dbReference>
<dbReference type="AlphaFoldDB" id="A0A0G3XJN2"/>
<dbReference type="PROSITE" id="PS51257">
    <property type="entry name" value="PROKAR_LIPOPROTEIN"/>
    <property type="match status" value="1"/>
</dbReference>
<dbReference type="InterPro" id="IPR039424">
    <property type="entry name" value="SBP_5"/>
</dbReference>
<dbReference type="GO" id="GO:0043190">
    <property type="term" value="C:ATP-binding cassette (ABC) transporter complex"/>
    <property type="evidence" value="ECO:0007669"/>
    <property type="project" value="InterPro"/>
</dbReference>
<dbReference type="PANTHER" id="PTHR30290">
    <property type="entry name" value="PERIPLASMIC BINDING COMPONENT OF ABC TRANSPORTER"/>
    <property type="match status" value="1"/>
</dbReference>
<dbReference type="Proteomes" id="UP000035287">
    <property type="component" value="Chromosome"/>
</dbReference>
<feature type="domain" description="Solute-binding protein family 5" evidence="5">
    <location>
        <begin position="77"/>
        <end position="456"/>
    </location>
</feature>
<dbReference type="KEGG" id="cna:AB433_12315"/>
<dbReference type="EMBL" id="CP011770">
    <property type="protein sequence ID" value="AKM10568.1"/>
    <property type="molecule type" value="Genomic_DNA"/>
</dbReference>
<dbReference type="Gene3D" id="3.40.190.10">
    <property type="entry name" value="Periplasmic binding protein-like II"/>
    <property type="match status" value="1"/>
</dbReference>
<dbReference type="InterPro" id="IPR030678">
    <property type="entry name" value="Peptide/Ni-bd"/>
</dbReference>
<dbReference type="InterPro" id="IPR000914">
    <property type="entry name" value="SBP_5_dom"/>
</dbReference>
<accession>A0A0G3XJN2</accession>
<evidence type="ECO:0000256" key="2">
    <source>
        <dbReference type="ARBA" id="ARBA00005695"/>
    </source>
</evidence>
<evidence type="ECO:0000313" key="7">
    <source>
        <dbReference type="Proteomes" id="UP000035287"/>
    </source>
</evidence>
<organism evidence="6 7">
    <name type="scientific">Croceicoccus naphthovorans</name>
    <dbReference type="NCBI Taxonomy" id="1348774"/>
    <lineage>
        <taxon>Bacteria</taxon>
        <taxon>Pseudomonadati</taxon>
        <taxon>Pseudomonadota</taxon>
        <taxon>Alphaproteobacteria</taxon>
        <taxon>Sphingomonadales</taxon>
        <taxon>Erythrobacteraceae</taxon>
        <taxon>Croceicoccus</taxon>
    </lineage>
</organism>
<proteinExistence type="inferred from homology"/>
<dbReference type="SUPFAM" id="SSF53850">
    <property type="entry name" value="Periplasmic binding protein-like II"/>
    <property type="match status" value="1"/>
</dbReference>
<sequence length="538" mass="59140">MKRILGPVLAGLAVLLAGCSVQDSVADKAARDGVLLLGNGSDPQTLDPHLLIGTPESAIVEALSEGLVVEDPDDSTKVRPGVAERWSHNADQTQWSFRLRKNAKWSDGRPLTSADFLFSFERLLQPELQSQSADLLFVVKNAQAYYEGEISDFGQVGISAPDAQTLEITLAAPTPYLLPMLTNTAFMPVNRNALLANGTIGDPNNRWATAGNYVGNGPFLLSEWRVGDHILVERNPQYWDAANVSLNAIRFVPMASEAEETEAFLAGKLHVTQSVAADRLVALRKDRPDALVQNDLLGAYYYMFNIAGPPFDDVRVRRALALALDRDDLVRKTTFAGQTAIGGVVPPGIPGYATVAVPAVEIAEARRLLAEAGYPDGTGFPRTDILINLPQTHTRVAEAVQRQWKEALGIDVGIRKESWQAYLDSTRRRKFTIARSGWIAGYPDPGAFLDVLQTGNLNNDMGWSDAEFDTLMTRARSTSNRAQRMALMEQAEARMLDQQPLIPLFNYTSVYLRDPRVRGWGKSLGGNRVYKFVSLSER</sequence>
<reference evidence="6 7" key="1">
    <citation type="submission" date="2015-06" db="EMBL/GenBank/DDBJ databases">
        <authorList>
            <person name="Zeng Y."/>
            <person name="Huang Y."/>
        </authorList>
    </citation>
    <scope>NUCLEOTIDE SEQUENCE [LARGE SCALE GENOMIC DNA]</scope>
    <source>
        <strain evidence="6 7">PQ-2</strain>
    </source>
</reference>
<comment type="subcellular location">
    <subcellularLocation>
        <location evidence="1">Periplasm</location>
    </subcellularLocation>
</comment>
<evidence type="ECO:0000313" key="6">
    <source>
        <dbReference type="EMBL" id="AKM10568.1"/>
    </source>
</evidence>
<evidence type="ECO:0000256" key="3">
    <source>
        <dbReference type="ARBA" id="ARBA00022448"/>
    </source>
</evidence>
<protein>
    <recommendedName>
        <fullName evidence="5">Solute-binding protein family 5 domain-containing protein</fullName>
    </recommendedName>
</protein>